<dbReference type="Pfam" id="PF07676">
    <property type="entry name" value="PD40"/>
    <property type="match status" value="1"/>
</dbReference>
<dbReference type="AlphaFoldDB" id="A0A937FW01"/>
<dbReference type="Proteomes" id="UP000614216">
    <property type="component" value="Unassembled WGS sequence"/>
</dbReference>
<gene>
    <name evidence="1" type="ORF">JMN32_06865</name>
</gene>
<dbReference type="InterPro" id="IPR011042">
    <property type="entry name" value="6-blade_b-propeller_TolB-like"/>
</dbReference>
<accession>A0A937FW01</accession>
<evidence type="ECO:0000313" key="2">
    <source>
        <dbReference type="Proteomes" id="UP000614216"/>
    </source>
</evidence>
<protein>
    <submittedName>
        <fullName evidence="1">PD40 domain-containing protein</fullName>
    </submittedName>
</protein>
<comment type="caution">
    <text evidence="1">The sequence shown here is derived from an EMBL/GenBank/DDBJ whole genome shotgun (WGS) entry which is preliminary data.</text>
</comment>
<keyword evidence="2" id="KW-1185">Reference proteome</keyword>
<name>A0A937FW01_9BACT</name>
<dbReference type="SUPFAM" id="SSF82171">
    <property type="entry name" value="DPP6 N-terminal domain-like"/>
    <property type="match status" value="1"/>
</dbReference>
<sequence>MLKSIVLLILLTFTFGAREDQQEPFDVELNKLNDKPLLPVVSVKNKLIHRGVFSQDLNEFYFTVSDYDYTHFDIMCTRKVDGVWSKPSKSVFNSDYDDHGMSFSPEGNFLYFSSTRPVGDEGVSDTWHIWRSEQRDGQWSVPEYIDIVNLRDKLLSHPTVTTSGELYFHASNLDYSEMDIYYSTQVDGKFQLALKLELPNDKGYNKCTPYVAADGSYLFFATIKDQLIMYMSFRNEDGRWGEAKALRASISTDGQGNPNVTPDGAFLIYTRGMHGDDNKLPEWSLKFVSMDSVLGK</sequence>
<organism evidence="1 2">
    <name type="scientific">Fulvivirga marina</name>
    <dbReference type="NCBI Taxonomy" id="2494733"/>
    <lineage>
        <taxon>Bacteria</taxon>
        <taxon>Pseudomonadati</taxon>
        <taxon>Bacteroidota</taxon>
        <taxon>Cytophagia</taxon>
        <taxon>Cytophagales</taxon>
        <taxon>Fulvivirgaceae</taxon>
        <taxon>Fulvivirga</taxon>
    </lineage>
</organism>
<dbReference type="EMBL" id="JAEUGD010000022">
    <property type="protein sequence ID" value="MBL6446023.1"/>
    <property type="molecule type" value="Genomic_DNA"/>
</dbReference>
<dbReference type="Gene3D" id="2.120.10.30">
    <property type="entry name" value="TolB, C-terminal domain"/>
    <property type="match status" value="1"/>
</dbReference>
<dbReference type="RefSeq" id="WP_202855571.1">
    <property type="nucleotide sequence ID" value="NZ_JAEUGD010000022.1"/>
</dbReference>
<evidence type="ECO:0000313" key="1">
    <source>
        <dbReference type="EMBL" id="MBL6446023.1"/>
    </source>
</evidence>
<reference evidence="1" key="1">
    <citation type="submission" date="2021-01" db="EMBL/GenBank/DDBJ databases">
        <title>Fulvivirga kasyanovii gen. nov., sp nov., a novel member of the phylum Bacteroidetes isolated from seawater in a mussel farm.</title>
        <authorList>
            <person name="Zhao L.-H."/>
            <person name="Wang Z.-J."/>
        </authorList>
    </citation>
    <scope>NUCLEOTIDE SEQUENCE</scope>
    <source>
        <strain evidence="1">29W222</strain>
    </source>
</reference>
<dbReference type="InterPro" id="IPR011659">
    <property type="entry name" value="WD40"/>
</dbReference>
<proteinExistence type="predicted"/>